<gene>
    <name evidence="3" type="ORF">HOLleu_19813</name>
</gene>
<dbReference type="Gene3D" id="3.10.100.10">
    <property type="entry name" value="Mannose-Binding Protein A, subunit A"/>
    <property type="match status" value="1"/>
</dbReference>
<dbReference type="InterPro" id="IPR016187">
    <property type="entry name" value="CTDL_fold"/>
</dbReference>
<dbReference type="SMART" id="SM00034">
    <property type="entry name" value="CLECT"/>
    <property type="match status" value="1"/>
</dbReference>
<dbReference type="InterPro" id="IPR001304">
    <property type="entry name" value="C-type_lectin-like"/>
</dbReference>
<comment type="caution">
    <text evidence="3">The sequence shown here is derived from an EMBL/GenBank/DDBJ whole genome shotgun (WGS) entry which is preliminary data.</text>
</comment>
<keyword evidence="4" id="KW-1185">Reference proteome</keyword>
<dbReference type="InterPro" id="IPR016186">
    <property type="entry name" value="C-type_lectin-like/link_sf"/>
</dbReference>
<dbReference type="SUPFAM" id="SSF56436">
    <property type="entry name" value="C-type lectin-like"/>
    <property type="match status" value="1"/>
</dbReference>
<dbReference type="InterPro" id="IPR050111">
    <property type="entry name" value="C-type_lectin/snaclec_domain"/>
</dbReference>
<dbReference type="CDD" id="cd00037">
    <property type="entry name" value="CLECT"/>
    <property type="match status" value="1"/>
</dbReference>
<feature type="chain" id="PRO_5040495544" evidence="1">
    <location>
        <begin position="18"/>
        <end position="141"/>
    </location>
</feature>
<dbReference type="Pfam" id="PF00059">
    <property type="entry name" value="Lectin_C"/>
    <property type="match status" value="1"/>
</dbReference>
<evidence type="ECO:0000259" key="2">
    <source>
        <dbReference type="PROSITE" id="PS50041"/>
    </source>
</evidence>
<evidence type="ECO:0000256" key="1">
    <source>
        <dbReference type="SAM" id="SignalP"/>
    </source>
</evidence>
<proteinExistence type="predicted"/>
<sequence>MALRFFVLSVIFVCASAQIFCPERWQNYDQSCYKLIEEELSWDEASTYCQENSPFNCGHLATIHDDLENEFITYVVLCGHKVRTWIGATDRKEEGTFTWDAHDQELFSYSNWKSGEPNNAFGIEDCVEINRGRLGKWNDCK</sequence>
<protein>
    <submittedName>
        <fullName evidence="3">C-type lectin 1</fullName>
    </submittedName>
</protein>
<dbReference type="PANTHER" id="PTHR22803">
    <property type="entry name" value="MANNOSE, PHOSPHOLIPASE, LECTIN RECEPTOR RELATED"/>
    <property type="match status" value="1"/>
</dbReference>
<reference evidence="3" key="1">
    <citation type="submission" date="2021-10" db="EMBL/GenBank/DDBJ databases">
        <title>Tropical sea cucumber genome reveals ecological adaptation and Cuvierian tubules defense mechanism.</title>
        <authorList>
            <person name="Chen T."/>
        </authorList>
    </citation>
    <scope>NUCLEOTIDE SEQUENCE</scope>
    <source>
        <strain evidence="3">Nanhai2018</strain>
        <tissue evidence="3">Muscle</tissue>
    </source>
</reference>
<feature type="signal peptide" evidence="1">
    <location>
        <begin position="1"/>
        <end position="17"/>
    </location>
</feature>
<accession>A0A9Q1H7Y0</accession>
<dbReference type="OrthoDB" id="418245at2759"/>
<keyword evidence="1" id="KW-0732">Signal</keyword>
<evidence type="ECO:0000313" key="3">
    <source>
        <dbReference type="EMBL" id="KAJ8035968.1"/>
    </source>
</evidence>
<name>A0A9Q1H7Y0_HOLLE</name>
<dbReference type="Proteomes" id="UP001152320">
    <property type="component" value="Chromosome 9"/>
</dbReference>
<organism evidence="3 4">
    <name type="scientific">Holothuria leucospilota</name>
    <name type="common">Black long sea cucumber</name>
    <name type="synonym">Mertensiothuria leucospilota</name>
    <dbReference type="NCBI Taxonomy" id="206669"/>
    <lineage>
        <taxon>Eukaryota</taxon>
        <taxon>Metazoa</taxon>
        <taxon>Echinodermata</taxon>
        <taxon>Eleutherozoa</taxon>
        <taxon>Echinozoa</taxon>
        <taxon>Holothuroidea</taxon>
        <taxon>Aspidochirotacea</taxon>
        <taxon>Aspidochirotida</taxon>
        <taxon>Holothuriidae</taxon>
        <taxon>Holothuria</taxon>
    </lineage>
</organism>
<dbReference type="PROSITE" id="PS50041">
    <property type="entry name" value="C_TYPE_LECTIN_2"/>
    <property type="match status" value="1"/>
</dbReference>
<evidence type="ECO:0000313" key="4">
    <source>
        <dbReference type="Proteomes" id="UP001152320"/>
    </source>
</evidence>
<dbReference type="AlphaFoldDB" id="A0A9Q1H7Y0"/>
<feature type="domain" description="C-type lectin" evidence="2">
    <location>
        <begin position="28"/>
        <end position="141"/>
    </location>
</feature>
<dbReference type="EMBL" id="JAIZAY010000009">
    <property type="protein sequence ID" value="KAJ8035968.1"/>
    <property type="molecule type" value="Genomic_DNA"/>
</dbReference>